<dbReference type="EMBL" id="BTFZ01000010">
    <property type="protein sequence ID" value="GMM35693.1"/>
    <property type="molecule type" value="Genomic_DNA"/>
</dbReference>
<accession>A0AAV5QLM9</accession>
<reference evidence="2 3" key="1">
    <citation type="journal article" date="2023" name="Elife">
        <title>Identification of key yeast species and microbe-microbe interactions impacting larval growth of Drosophila in the wild.</title>
        <authorList>
            <person name="Mure A."/>
            <person name="Sugiura Y."/>
            <person name="Maeda R."/>
            <person name="Honda K."/>
            <person name="Sakurai N."/>
            <person name="Takahashi Y."/>
            <person name="Watada M."/>
            <person name="Katoh T."/>
            <person name="Gotoh A."/>
            <person name="Gotoh Y."/>
            <person name="Taniguchi I."/>
            <person name="Nakamura K."/>
            <person name="Hayashi T."/>
            <person name="Katayama T."/>
            <person name="Uemura T."/>
            <person name="Hattori Y."/>
        </authorList>
    </citation>
    <scope>NUCLEOTIDE SEQUENCE [LARGE SCALE GENOMIC DNA]</scope>
    <source>
        <strain evidence="2 3">SC-9</strain>
    </source>
</reference>
<evidence type="ECO:0000313" key="2">
    <source>
        <dbReference type="EMBL" id="GMM35693.1"/>
    </source>
</evidence>
<feature type="region of interest" description="Disordered" evidence="1">
    <location>
        <begin position="36"/>
        <end position="62"/>
    </location>
</feature>
<feature type="compositionally biased region" description="Basic and acidic residues" evidence="1">
    <location>
        <begin position="37"/>
        <end position="48"/>
    </location>
</feature>
<proteinExistence type="predicted"/>
<sequence length="79" mass="8867">MNDASSEIVHGELVIFKVFFDGLVTDRKILTLLPVHMTDEQDRSKEPQANEQGDGDGDGNYQDRTATYVSHLLIFSNLL</sequence>
<name>A0AAV5QLM9_9ASCO</name>
<evidence type="ECO:0000256" key="1">
    <source>
        <dbReference type="SAM" id="MobiDB-lite"/>
    </source>
</evidence>
<keyword evidence="3" id="KW-1185">Reference proteome</keyword>
<dbReference type="Proteomes" id="UP001360560">
    <property type="component" value="Unassembled WGS sequence"/>
</dbReference>
<evidence type="ECO:0000313" key="3">
    <source>
        <dbReference type="Proteomes" id="UP001360560"/>
    </source>
</evidence>
<organism evidence="2 3">
    <name type="scientific">Saccharomycopsis crataegensis</name>
    <dbReference type="NCBI Taxonomy" id="43959"/>
    <lineage>
        <taxon>Eukaryota</taxon>
        <taxon>Fungi</taxon>
        <taxon>Dikarya</taxon>
        <taxon>Ascomycota</taxon>
        <taxon>Saccharomycotina</taxon>
        <taxon>Saccharomycetes</taxon>
        <taxon>Saccharomycopsidaceae</taxon>
        <taxon>Saccharomycopsis</taxon>
    </lineage>
</organism>
<dbReference type="GeneID" id="90073672"/>
<dbReference type="AlphaFoldDB" id="A0AAV5QLM9"/>
<dbReference type="RefSeq" id="XP_064852693.1">
    <property type="nucleotide sequence ID" value="XM_064996621.1"/>
</dbReference>
<gene>
    <name evidence="2" type="ORF">DASC09_030180</name>
</gene>
<comment type="caution">
    <text evidence="2">The sequence shown here is derived from an EMBL/GenBank/DDBJ whole genome shotgun (WGS) entry which is preliminary data.</text>
</comment>
<protein>
    <submittedName>
        <fullName evidence="2">Uncharacterized protein</fullName>
    </submittedName>
</protein>